<organism evidence="2 3">
    <name type="scientific">Octadecabacter dasysiphoniae</name>
    <dbReference type="NCBI Taxonomy" id="2909341"/>
    <lineage>
        <taxon>Bacteria</taxon>
        <taxon>Pseudomonadati</taxon>
        <taxon>Pseudomonadota</taxon>
        <taxon>Alphaproteobacteria</taxon>
        <taxon>Rhodobacterales</taxon>
        <taxon>Roseobacteraceae</taxon>
        <taxon>Octadecabacter</taxon>
    </lineage>
</organism>
<dbReference type="RefSeq" id="WP_235224553.1">
    <property type="nucleotide sequence ID" value="NZ_JAKGAQ010000001.1"/>
</dbReference>
<evidence type="ECO:0000256" key="1">
    <source>
        <dbReference type="SAM" id="MobiDB-lite"/>
    </source>
</evidence>
<proteinExistence type="predicted"/>
<evidence type="ECO:0000313" key="3">
    <source>
        <dbReference type="Proteomes" id="UP001200557"/>
    </source>
</evidence>
<gene>
    <name evidence="2" type="ORF">L0664_05175</name>
</gene>
<feature type="region of interest" description="Disordered" evidence="1">
    <location>
        <begin position="31"/>
        <end position="55"/>
    </location>
</feature>
<reference evidence="2 3" key="1">
    <citation type="submission" date="2022-01" db="EMBL/GenBank/DDBJ databases">
        <title>Octadecabacter sp. nov., isolated from a marine alga.</title>
        <authorList>
            <person name="Jin M.S."/>
            <person name="Kim H.M."/>
            <person name="Han D.M."/>
            <person name="Jung J.J."/>
            <person name="Jeon C.O."/>
        </authorList>
    </citation>
    <scope>NUCLEOTIDE SEQUENCE [LARGE SCALE GENOMIC DNA]</scope>
    <source>
        <strain evidence="2 3">G9-8</strain>
    </source>
</reference>
<accession>A0ABS9CTQ2</accession>
<protein>
    <submittedName>
        <fullName evidence="2">Uncharacterized protein</fullName>
    </submittedName>
</protein>
<comment type="caution">
    <text evidence="2">The sequence shown here is derived from an EMBL/GenBank/DDBJ whole genome shotgun (WGS) entry which is preliminary data.</text>
</comment>
<dbReference type="EMBL" id="JAKGAQ010000001">
    <property type="protein sequence ID" value="MCF2870452.1"/>
    <property type="molecule type" value="Genomic_DNA"/>
</dbReference>
<name>A0ABS9CTQ2_9RHOB</name>
<keyword evidence="3" id="KW-1185">Reference proteome</keyword>
<sequence>MDWIIILTAILGALGVLWALRDYFTGSTIVDERDPTAPQTEAERDAIRARDQTRK</sequence>
<evidence type="ECO:0000313" key="2">
    <source>
        <dbReference type="EMBL" id="MCF2870452.1"/>
    </source>
</evidence>
<dbReference type="Proteomes" id="UP001200557">
    <property type="component" value="Unassembled WGS sequence"/>
</dbReference>